<dbReference type="GO" id="GO:0006351">
    <property type="term" value="P:DNA-templated transcription"/>
    <property type="evidence" value="ECO:0007669"/>
    <property type="project" value="InterPro"/>
</dbReference>
<dbReference type="OrthoDB" id="3364175at2759"/>
<reference evidence="7 8" key="1">
    <citation type="submission" date="2014-04" db="EMBL/GenBank/DDBJ databases">
        <authorList>
            <consortium name="DOE Joint Genome Institute"/>
            <person name="Kuo A."/>
            <person name="Tarkka M."/>
            <person name="Buscot F."/>
            <person name="Kohler A."/>
            <person name="Nagy L.G."/>
            <person name="Floudas D."/>
            <person name="Copeland A."/>
            <person name="Barry K.W."/>
            <person name="Cichocki N."/>
            <person name="Veneault-Fourrey C."/>
            <person name="LaButti K."/>
            <person name="Lindquist E.A."/>
            <person name="Lipzen A."/>
            <person name="Lundell T."/>
            <person name="Morin E."/>
            <person name="Murat C."/>
            <person name="Sun H."/>
            <person name="Tunlid A."/>
            <person name="Henrissat B."/>
            <person name="Grigoriev I.V."/>
            <person name="Hibbett D.S."/>
            <person name="Martin F."/>
            <person name="Nordberg H.P."/>
            <person name="Cantor M.N."/>
            <person name="Hua S.X."/>
        </authorList>
    </citation>
    <scope>NUCLEOTIDE SEQUENCE [LARGE SCALE GENOMIC DNA]</scope>
    <source>
        <strain evidence="7 8">F 1598</strain>
    </source>
</reference>
<dbReference type="GO" id="GO:0005634">
    <property type="term" value="C:nucleus"/>
    <property type="evidence" value="ECO:0007669"/>
    <property type="project" value="TreeGrafter"/>
</dbReference>
<evidence type="ECO:0000313" key="7">
    <source>
        <dbReference type="EMBL" id="KIM77707.1"/>
    </source>
</evidence>
<dbReference type="AlphaFoldDB" id="A0A0C3BK43"/>
<feature type="domain" description="Xylanolytic transcriptional activator regulatory" evidence="6">
    <location>
        <begin position="250"/>
        <end position="323"/>
    </location>
</feature>
<dbReference type="SMART" id="SM00906">
    <property type="entry name" value="Fungal_trans"/>
    <property type="match status" value="1"/>
</dbReference>
<evidence type="ECO:0000256" key="4">
    <source>
        <dbReference type="ARBA" id="ARBA00023242"/>
    </source>
</evidence>
<evidence type="ECO:0000256" key="2">
    <source>
        <dbReference type="ARBA" id="ARBA00023125"/>
    </source>
</evidence>
<keyword evidence="4" id="KW-0539">Nucleus</keyword>
<dbReference type="GO" id="GO:0000978">
    <property type="term" value="F:RNA polymerase II cis-regulatory region sequence-specific DNA binding"/>
    <property type="evidence" value="ECO:0007669"/>
    <property type="project" value="TreeGrafter"/>
</dbReference>
<name>A0A0C3BK43_PILCF</name>
<sequence>MGQGHFTSLAHTTATGYPHQSGMLDMEMPTGDVVEVATAASSRVTEQPLTPDGSGLQSADGTSSSTEFFWESSTFDFMNKTAPRGPSLSNIRVFPCAVIAGKMPCSLATSSPSAPIFDGLALGLGTDDAFGLPHRFVADRLVDAYFKFRHPLNAYLHENSFRSRYRRLWFSEDLGGEEATQNNLAWLGLVNLVFAFGSKYARVATDILRFFKRAKTLVFSGLLQAGSIELIQALLLMGQYLHGSLELKNCWTVVGLAIRTAQGLGLHLDRGEFAANVVEHEVRKRFWWGCFILDRVLRMKVGRPPTIHDGPVDASKPKLTDIPNLFAISIQLEGDLDTWQQALPAHLHFDSQVQGWHFECQRNTLLMRFLSCWLLVHRQVLLIYITRQITDSFQRKIMHSCARRSIMAAHDTMRQMLQLHQRHLLHLWWHNSHHVFAALGVLLAFQTLDAQSKAEVGLVSVDVDRVILRGTHLLEEVGDQMHPLVSRYVQSFHQLQSRLRTISTTRAYALTDSIGLPCPAPADSSILLDGDDFSDIEDLLYTTDWTSLMADWSES</sequence>
<dbReference type="EMBL" id="KN833022">
    <property type="protein sequence ID" value="KIM77707.1"/>
    <property type="molecule type" value="Genomic_DNA"/>
</dbReference>
<evidence type="ECO:0000313" key="8">
    <source>
        <dbReference type="Proteomes" id="UP000054166"/>
    </source>
</evidence>
<dbReference type="Pfam" id="PF04082">
    <property type="entry name" value="Fungal_trans"/>
    <property type="match status" value="1"/>
</dbReference>
<keyword evidence="2" id="KW-0238">DNA-binding</keyword>
<accession>A0A0C3BK43</accession>
<evidence type="ECO:0000256" key="1">
    <source>
        <dbReference type="ARBA" id="ARBA00023015"/>
    </source>
</evidence>
<protein>
    <recommendedName>
        <fullName evidence="6">Xylanolytic transcriptional activator regulatory domain-containing protein</fullName>
    </recommendedName>
</protein>
<reference evidence="8" key="2">
    <citation type="submission" date="2015-01" db="EMBL/GenBank/DDBJ databases">
        <title>Evolutionary Origins and Diversification of the Mycorrhizal Mutualists.</title>
        <authorList>
            <consortium name="DOE Joint Genome Institute"/>
            <consortium name="Mycorrhizal Genomics Consortium"/>
            <person name="Kohler A."/>
            <person name="Kuo A."/>
            <person name="Nagy L.G."/>
            <person name="Floudas D."/>
            <person name="Copeland A."/>
            <person name="Barry K.W."/>
            <person name="Cichocki N."/>
            <person name="Veneault-Fourrey C."/>
            <person name="LaButti K."/>
            <person name="Lindquist E.A."/>
            <person name="Lipzen A."/>
            <person name="Lundell T."/>
            <person name="Morin E."/>
            <person name="Murat C."/>
            <person name="Riley R."/>
            <person name="Ohm R."/>
            <person name="Sun H."/>
            <person name="Tunlid A."/>
            <person name="Henrissat B."/>
            <person name="Grigoriev I.V."/>
            <person name="Hibbett D.S."/>
            <person name="Martin F."/>
        </authorList>
    </citation>
    <scope>NUCLEOTIDE SEQUENCE [LARGE SCALE GENOMIC DNA]</scope>
    <source>
        <strain evidence="8">F 1598</strain>
    </source>
</reference>
<dbReference type="GO" id="GO:0000435">
    <property type="term" value="P:positive regulation of transcription from RNA polymerase II promoter by galactose"/>
    <property type="evidence" value="ECO:0007669"/>
    <property type="project" value="TreeGrafter"/>
</dbReference>
<evidence type="ECO:0000259" key="6">
    <source>
        <dbReference type="SMART" id="SM00906"/>
    </source>
</evidence>
<dbReference type="PANTHER" id="PTHR47424:SF3">
    <property type="entry name" value="REGULATORY PROTEIN GAL4"/>
    <property type="match status" value="1"/>
</dbReference>
<dbReference type="InParanoid" id="A0A0C3BK43"/>
<feature type="region of interest" description="Disordered" evidence="5">
    <location>
        <begin position="39"/>
        <end position="62"/>
    </location>
</feature>
<dbReference type="InterPro" id="IPR051127">
    <property type="entry name" value="Fungal_SecMet_Regulators"/>
</dbReference>
<dbReference type="HOGENOM" id="CLU_008511_2_0_1"/>
<keyword evidence="8" id="KW-1185">Reference proteome</keyword>
<dbReference type="CDD" id="cd12148">
    <property type="entry name" value="fungal_TF_MHR"/>
    <property type="match status" value="1"/>
</dbReference>
<dbReference type="InterPro" id="IPR007219">
    <property type="entry name" value="XnlR_reg_dom"/>
</dbReference>
<gene>
    <name evidence="7" type="ORF">PILCRDRAFT_825147</name>
</gene>
<organism evidence="7 8">
    <name type="scientific">Piloderma croceum (strain F 1598)</name>
    <dbReference type="NCBI Taxonomy" id="765440"/>
    <lineage>
        <taxon>Eukaryota</taxon>
        <taxon>Fungi</taxon>
        <taxon>Dikarya</taxon>
        <taxon>Basidiomycota</taxon>
        <taxon>Agaricomycotina</taxon>
        <taxon>Agaricomycetes</taxon>
        <taxon>Agaricomycetidae</taxon>
        <taxon>Atheliales</taxon>
        <taxon>Atheliaceae</taxon>
        <taxon>Piloderma</taxon>
    </lineage>
</organism>
<keyword evidence="3" id="KW-0804">Transcription</keyword>
<dbReference type="PANTHER" id="PTHR47424">
    <property type="entry name" value="REGULATORY PROTEIN GAL4"/>
    <property type="match status" value="1"/>
</dbReference>
<proteinExistence type="predicted"/>
<dbReference type="GO" id="GO:0000981">
    <property type="term" value="F:DNA-binding transcription factor activity, RNA polymerase II-specific"/>
    <property type="evidence" value="ECO:0007669"/>
    <property type="project" value="TreeGrafter"/>
</dbReference>
<dbReference type="Proteomes" id="UP000054166">
    <property type="component" value="Unassembled WGS sequence"/>
</dbReference>
<keyword evidence="1" id="KW-0805">Transcription regulation</keyword>
<evidence type="ECO:0000256" key="5">
    <source>
        <dbReference type="SAM" id="MobiDB-lite"/>
    </source>
</evidence>
<evidence type="ECO:0000256" key="3">
    <source>
        <dbReference type="ARBA" id="ARBA00023163"/>
    </source>
</evidence>
<dbReference type="GO" id="GO:0008270">
    <property type="term" value="F:zinc ion binding"/>
    <property type="evidence" value="ECO:0007669"/>
    <property type="project" value="InterPro"/>
</dbReference>
<feature type="compositionally biased region" description="Polar residues" evidence="5">
    <location>
        <begin position="39"/>
        <end position="48"/>
    </location>
</feature>
<dbReference type="STRING" id="765440.A0A0C3BK43"/>